<dbReference type="InterPro" id="IPR000531">
    <property type="entry name" value="Beta-barrel_TonB"/>
</dbReference>
<evidence type="ECO:0000256" key="1">
    <source>
        <dbReference type="ARBA" id="ARBA00004571"/>
    </source>
</evidence>
<feature type="domain" description="TonB-dependent receptor-like beta-barrel" evidence="11">
    <location>
        <begin position="15"/>
        <end position="113"/>
    </location>
</feature>
<dbReference type="Pfam" id="PF00593">
    <property type="entry name" value="TonB_dep_Rec_b-barrel"/>
    <property type="match status" value="1"/>
</dbReference>
<keyword evidence="3 9" id="KW-1134">Transmembrane beta strand</keyword>
<evidence type="ECO:0000256" key="9">
    <source>
        <dbReference type="PROSITE-ProRule" id="PRU01360"/>
    </source>
</evidence>
<evidence type="ECO:0000313" key="12">
    <source>
        <dbReference type="EMBL" id="VFJ42270.1"/>
    </source>
</evidence>
<evidence type="ECO:0000256" key="10">
    <source>
        <dbReference type="SAM" id="MobiDB-lite"/>
    </source>
</evidence>
<dbReference type="GO" id="GO:0015344">
    <property type="term" value="F:siderophore uptake transmembrane transporter activity"/>
    <property type="evidence" value="ECO:0007669"/>
    <property type="project" value="TreeGrafter"/>
</dbReference>
<dbReference type="GO" id="GO:0044718">
    <property type="term" value="P:siderophore transmembrane transport"/>
    <property type="evidence" value="ECO:0007669"/>
    <property type="project" value="TreeGrafter"/>
</dbReference>
<gene>
    <name evidence="12" type="ORF">BECKFW1821A_GA0114235_100127</name>
</gene>
<dbReference type="InterPro" id="IPR036942">
    <property type="entry name" value="Beta-barrel_TonB_sf"/>
</dbReference>
<dbReference type="EMBL" id="CAADEW010000001">
    <property type="protein sequence ID" value="VFJ42270.1"/>
    <property type="molecule type" value="Genomic_DNA"/>
</dbReference>
<evidence type="ECO:0000259" key="11">
    <source>
        <dbReference type="Pfam" id="PF00593"/>
    </source>
</evidence>
<keyword evidence="6" id="KW-0798">TonB box</keyword>
<proteinExistence type="inferred from homology"/>
<feature type="region of interest" description="Disordered" evidence="10">
    <location>
        <begin position="1"/>
        <end position="39"/>
    </location>
</feature>
<evidence type="ECO:0000256" key="7">
    <source>
        <dbReference type="ARBA" id="ARBA00023136"/>
    </source>
</evidence>
<dbReference type="PANTHER" id="PTHR30069">
    <property type="entry name" value="TONB-DEPENDENT OUTER MEMBRANE RECEPTOR"/>
    <property type="match status" value="1"/>
</dbReference>
<evidence type="ECO:0000256" key="2">
    <source>
        <dbReference type="ARBA" id="ARBA00022448"/>
    </source>
</evidence>
<evidence type="ECO:0000256" key="3">
    <source>
        <dbReference type="ARBA" id="ARBA00022452"/>
    </source>
</evidence>
<keyword evidence="2 9" id="KW-0813">Transport</keyword>
<keyword evidence="4 9" id="KW-0812">Transmembrane</keyword>
<evidence type="ECO:0000256" key="8">
    <source>
        <dbReference type="ARBA" id="ARBA00023237"/>
    </source>
</evidence>
<organism evidence="12">
    <name type="scientific">Candidatus Kentrum sp. FW</name>
    <dbReference type="NCBI Taxonomy" id="2126338"/>
    <lineage>
        <taxon>Bacteria</taxon>
        <taxon>Pseudomonadati</taxon>
        <taxon>Pseudomonadota</taxon>
        <taxon>Gammaproteobacteria</taxon>
        <taxon>Candidatus Kentrum</taxon>
    </lineage>
</organism>
<feature type="compositionally biased region" description="Low complexity" evidence="10">
    <location>
        <begin position="1"/>
        <end position="11"/>
    </location>
</feature>
<dbReference type="SUPFAM" id="SSF56935">
    <property type="entry name" value="Porins"/>
    <property type="match status" value="1"/>
</dbReference>
<dbReference type="InterPro" id="IPR039426">
    <property type="entry name" value="TonB-dep_rcpt-like"/>
</dbReference>
<accession>A0A450RT52</accession>
<keyword evidence="5" id="KW-0732">Signal</keyword>
<dbReference type="PANTHER" id="PTHR30069:SF53">
    <property type="entry name" value="COLICIN I RECEPTOR-RELATED"/>
    <property type="match status" value="1"/>
</dbReference>
<protein>
    <submittedName>
        <fullName evidence="12">TonB dependent receptor</fullName>
    </submittedName>
</protein>
<comment type="subcellular location">
    <subcellularLocation>
        <location evidence="1 9">Cell outer membrane</location>
        <topology evidence="1 9">Multi-pass membrane protein</topology>
    </subcellularLocation>
</comment>
<dbReference type="AlphaFoldDB" id="A0A450RT52"/>
<keyword evidence="12" id="KW-0675">Receptor</keyword>
<evidence type="ECO:0000256" key="5">
    <source>
        <dbReference type="ARBA" id="ARBA00022729"/>
    </source>
</evidence>
<keyword evidence="7 9" id="KW-0472">Membrane</keyword>
<reference evidence="12" key="1">
    <citation type="submission" date="2019-02" db="EMBL/GenBank/DDBJ databases">
        <authorList>
            <person name="Gruber-Vodicka R. H."/>
            <person name="Seah K. B. B."/>
        </authorList>
    </citation>
    <scope>NUCLEOTIDE SEQUENCE</scope>
    <source>
        <strain evidence="12">BECK_BZ15</strain>
    </source>
</reference>
<keyword evidence="8 9" id="KW-0998">Cell outer membrane</keyword>
<sequence length="141" mass="16136">MRQSTGGSSTSNATARAFQGPPQAVRLPGRTNYVRNPNLEPETSRSWDVGIDVFHDDFTLKLGYFHTDFEDKIVSAMGTLGGNPIRTWENHGNAMIAGFEMNLEWWMGETFNWPVDVNLRNVAKIPEIRVYFLRIKNYRLL</sequence>
<evidence type="ECO:0000256" key="6">
    <source>
        <dbReference type="ARBA" id="ARBA00023077"/>
    </source>
</evidence>
<comment type="similarity">
    <text evidence="9">Belongs to the TonB-dependent receptor family.</text>
</comment>
<dbReference type="Gene3D" id="2.40.170.20">
    <property type="entry name" value="TonB-dependent receptor, beta-barrel domain"/>
    <property type="match status" value="1"/>
</dbReference>
<name>A0A450RT52_9GAMM</name>
<dbReference type="PROSITE" id="PS52016">
    <property type="entry name" value="TONB_DEPENDENT_REC_3"/>
    <property type="match status" value="1"/>
</dbReference>
<evidence type="ECO:0000256" key="4">
    <source>
        <dbReference type="ARBA" id="ARBA00022692"/>
    </source>
</evidence>
<dbReference type="GO" id="GO:0009279">
    <property type="term" value="C:cell outer membrane"/>
    <property type="evidence" value="ECO:0007669"/>
    <property type="project" value="UniProtKB-SubCell"/>
</dbReference>